<evidence type="ECO:0000313" key="2">
    <source>
        <dbReference type="EMBL" id="KZV95652.1"/>
    </source>
</evidence>
<feature type="region of interest" description="Disordered" evidence="1">
    <location>
        <begin position="1"/>
        <end position="23"/>
    </location>
</feature>
<reference evidence="2 3" key="1">
    <citation type="journal article" date="2016" name="Mol. Biol. Evol.">
        <title>Comparative Genomics of Early-Diverging Mushroom-Forming Fungi Provides Insights into the Origins of Lignocellulose Decay Capabilities.</title>
        <authorList>
            <person name="Nagy L.G."/>
            <person name="Riley R."/>
            <person name="Tritt A."/>
            <person name="Adam C."/>
            <person name="Daum C."/>
            <person name="Floudas D."/>
            <person name="Sun H."/>
            <person name="Yadav J.S."/>
            <person name="Pangilinan J."/>
            <person name="Larsson K.H."/>
            <person name="Matsuura K."/>
            <person name="Barry K."/>
            <person name="Labutti K."/>
            <person name="Kuo R."/>
            <person name="Ohm R.A."/>
            <person name="Bhattacharya S.S."/>
            <person name="Shirouzu T."/>
            <person name="Yoshinaga Y."/>
            <person name="Martin F.M."/>
            <person name="Grigoriev I.V."/>
            <person name="Hibbett D.S."/>
        </authorList>
    </citation>
    <scope>NUCLEOTIDE SEQUENCE [LARGE SCALE GENOMIC DNA]</scope>
    <source>
        <strain evidence="2 3">HHB12029</strain>
    </source>
</reference>
<name>A0A165K1J9_EXIGL</name>
<evidence type="ECO:0000256" key="1">
    <source>
        <dbReference type="SAM" id="MobiDB-lite"/>
    </source>
</evidence>
<dbReference type="Proteomes" id="UP000077266">
    <property type="component" value="Unassembled WGS sequence"/>
</dbReference>
<dbReference type="InParanoid" id="A0A165K1J9"/>
<dbReference type="EMBL" id="KV425953">
    <property type="protein sequence ID" value="KZV95652.1"/>
    <property type="molecule type" value="Genomic_DNA"/>
</dbReference>
<gene>
    <name evidence="2" type="ORF">EXIGLDRAFT_706875</name>
</gene>
<sequence length="177" mass="19689">MHEKSKRDEYIGRSQPFRARDTPAEHVAIAWRVSKHSQELPTQSEPVDGGDSHVGYGAARYERSAGTGLESSSERGTSRPYGIMNPIIASCGFGHQLRGLMSKRGFNSNHADDERNFGHSEQDAELAGPLHWRLGVSNAAVPRATARIELRVVVMVVKTQEVTRTTALYRTMPGYYY</sequence>
<dbReference type="AlphaFoldDB" id="A0A165K1J9"/>
<keyword evidence="3" id="KW-1185">Reference proteome</keyword>
<accession>A0A165K1J9</accession>
<feature type="compositionally biased region" description="Basic and acidic residues" evidence="1">
    <location>
        <begin position="1"/>
        <end position="11"/>
    </location>
</feature>
<proteinExistence type="predicted"/>
<evidence type="ECO:0000313" key="3">
    <source>
        <dbReference type="Proteomes" id="UP000077266"/>
    </source>
</evidence>
<protein>
    <submittedName>
        <fullName evidence="2">Uncharacterized protein</fullName>
    </submittedName>
</protein>
<organism evidence="2 3">
    <name type="scientific">Exidia glandulosa HHB12029</name>
    <dbReference type="NCBI Taxonomy" id="1314781"/>
    <lineage>
        <taxon>Eukaryota</taxon>
        <taxon>Fungi</taxon>
        <taxon>Dikarya</taxon>
        <taxon>Basidiomycota</taxon>
        <taxon>Agaricomycotina</taxon>
        <taxon>Agaricomycetes</taxon>
        <taxon>Auriculariales</taxon>
        <taxon>Exidiaceae</taxon>
        <taxon>Exidia</taxon>
    </lineage>
</organism>